<evidence type="ECO:0008006" key="3">
    <source>
        <dbReference type="Google" id="ProtNLM"/>
    </source>
</evidence>
<gene>
    <name evidence="1" type="ORF">J1TS3_33820</name>
</gene>
<sequence>MYLPYLRGKQFELIALRELVEEALISDRVVPIIEPIKLTSTLKTTLKKFVELQKKIGIVLNPTVGDFVNEYKNGEKDKVFEELLASEYIIKAHIMNENTNDDLKWLKDLGYEPSELLVINTDSNHIAQYKSAFERVIPQYTLIPDNTLCRRSVTAGKVLFEDRFVKEVRNSDYKDRDIFFSADHLYYQSEDYVGFSDYSIIGDGFNETGFAPYAVAIHIVYFDEESHLKVKSFVSDSNDDIRDPARKYGQALAYLVPWAQKRGEDTEAIRRFIEHQENGTYPGLGTIKKLSIMHHLELMSQYLEVEMVK</sequence>
<dbReference type="NCBIfam" id="NF033831">
    <property type="entry name" value="sce7725_fam"/>
    <property type="match status" value="1"/>
</dbReference>
<evidence type="ECO:0000313" key="2">
    <source>
        <dbReference type="Proteomes" id="UP000680279"/>
    </source>
</evidence>
<dbReference type="InterPro" id="IPR047727">
    <property type="entry name" value="Sce7725-like"/>
</dbReference>
<proteinExistence type="predicted"/>
<evidence type="ECO:0000313" key="1">
    <source>
        <dbReference type="EMBL" id="GIN22248.1"/>
    </source>
</evidence>
<accession>A0ABQ4KAV8</accession>
<dbReference type="RefSeq" id="WP_212963549.1">
    <property type="nucleotide sequence ID" value="NZ_BOQT01000015.1"/>
</dbReference>
<organism evidence="1 2">
    <name type="scientific">Siminovitchia fordii</name>
    <dbReference type="NCBI Taxonomy" id="254759"/>
    <lineage>
        <taxon>Bacteria</taxon>
        <taxon>Bacillati</taxon>
        <taxon>Bacillota</taxon>
        <taxon>Bacilli</taxon>
        <taxon>Bacillales</taxon>
        <taxon>Bacillaceae</taxon>
        <taxon>Siminovitchia</taxon>
    </lineage>
</organism>
<dbReference type="EMBL" id="BOQT01000015">
    <property type="protein sequence ID" value="GIN22248.1"/>
    <property type="molecule type" value="Genomic_DNA"/>
</dbReference>
<keyword evidence="2" id="KW-1185">Reference proteome</keyword>
<comment type="caution">
    <text evidence="1">The sequence shown here is derived from an EMBL/GenBank/DDBJ whole genome shotgun (WGS) entry which is preliminary data.</text>
</comment>
<dbReference type="Proteomes" id="UP000680279">
    <property type="component" value="Unassembled WGS sequence"/>
</dbReference>
<name>A0ABQ4KAV8_9BACI</name>
<protein>
    <recommendedName>
        <fullName evidence="3">Sce7725 family protein</fullName>
    </recommendedName>
</protein>
<reference evidence="1 2" key="1">
    <citation type="submission" date="2021-03" db="EMBL/GenBank/DDBJ databases">
        <title>Antimicrobial resistance genes in bacteria isolated from Japanese honey, and their potential for conferring macrolide and lincosamide resistance in the American foulbrood pathogen Paenibacillus larvae.</title>
        <authorList>
            <person name="Okamoto M."/>
            <person name="Kumagai M."/>
            <person name="Kanamori H."/>
            <person name="Takamatsu D."/>
        </authorList>
    </citation>
    <scope>NUCLEOTIDE SEQUENCE [LARGE SCALE GENOMIC DNA]</scope>
    <source>
        <strain evidence="1 2">J1TS3</strain>
    </source>
</reference>